<feature type="compositionally biased region" description="Acidic residues" evidence="1">
    <location>
        <begin position="320"/>
        <end position="351"/>
    </location>
</feature>
<feature type="compositionally biased region" description="Basic and acidic residues" evidence="1">
    <location>
        <begin position="667"/>
        <end position="689"/>
    </location>
</feature>
<dbReference type="EMBL" id="AQQW01000009">
    <property type="protein sequence ID" value="ETW11978.1"/>
    <property type="molecule type" value="Genomic_DNA"/>
</dbReference>
<sequence>MVSSSKILTVSYGTFSCTLEGFDDSFDTMKAIAEYFRDLAQDDRYFGAEPPTPDADMLARIAEREISRRVDARLEDGGFVLRPSLAAAAASGAHTTPAPMAPPQAAATPAPGQAAAPQPAQAAPAPAAAAPVETEAPAPTVAPTVADAPAPDTRAEAAPVDRASATPLDPLATASGFFPPDADEANAPQATAAPTDAPAAPAIADAAETGSPDVAEDDIAVTEAPAPAPVAEAAKTATIAPAPTETHASVSDKLARIRAVVAGGAAATAAAAAAPTPRVEQYDDEADIDLGDDDSLAAFLSDLAEERGADEERDDLVAAEAEDEDENLFAEETDETEDAAVAQDETDDLSDTVESGAVADTAEDEVDVEHDAQADLVEDDTEVASEETAEDEGDTLPEAASDAPRVLRVKQADFDAVVASGALEEDEDEAPQAETTAPAPGDSSLSDEDEDDLARELAALRAELAGEDDSAEGDDAPEPVVAGAETDEDEAESAPGAYLLGADALATDESDEDAFDDVAALDDEEEDWDDVAEDEATQDQDDDTAEDDADDEAFGRELDAAFADADFGPDEDDEEVAPAARRPLEHDDSFEDDDEALREDAARYEQARRAVKMSSPARAMLTEQKVEEDEPAVSRLMDETDREFREPEGNRRRSAIAHLRAAVAATRADRLLGKRKDDSAATEPYREDLATVVRPRRPQPVADAPETATRSQRPTPARPAPLKLVAEQRVNAEEAEAVRPRRIHRDAIEATEASAADGPSFADYAAKVGAHDLSELLEAAAAYLSFVEQRPQFSRPQLMTMLREAEPAETSREDRLRSFGQLLREGKIAKIEGGRFTVSDRIGFRPKRAAG</sequence>
<feature type="compositionally biased region" description="Acidic residues" evidence="1">
    <location>
        <begin position="588"/>
        <end position="597"/>
    </location>
</feature>
<reference evidence="2 3" key="1">
    <citation type="journal article" date="2014" name="Antonie Van Leeuwenhoek">
        <title>Roseivivax atlanticus sp. nov., isolated from surface seawater of the Atlantic Ocean.</title>
        <authorList>
            <person name="Li G."/>
            <person name="Lai Q."/>
            <person name="Liu X."/>
            <person name="Sun F."/>
            <person name="Shao Z."/>
        </authorList>
    </citation>
    <scope>NUCLEOTIDE SEQUENCE [LARGE SCALE GENOMIC DNA]</scope>
    <source>
        <strain evidence="2 3">22II-s10s</strain>
    </source>
</reference>
<dbReference type="PATRIC" id="fig|1317118.6.peg.3082"/>
<feature type="compositionally biased region" description="Acidic residues" evidence="1">
    <location>
        <begin position="506"/>
        <end position="552"/>
    </location>
</feature>
<feature type="compositionally biased region" description="Basic and acidic residues" evidence="1">
    <location>
        <begin position="636"/>
        <end position="651"/>
    </location>
</feature>
<feature type="compositionally biased region" description="Acidic residues" evidence="1">
    <location>
        <begin position="567"/>
        <end position="576"/>
    </location>
</feature>
<comment type="caution">
    <text evidence="2">The sequence shown here is derived from an EMBL/GenBank/DDBJ whole genome shotgun (WGS) entry which is preliminary data.</text>
</comment>
<gene>
    <name evidence="2" type="ORF">ATO8_14967</name>
</gene>
<dbReference type="PROSITE" id="PS51257">
    <property type="entry name" value="PROKAR_LIPOPROTEIN"/>
    <property type="match status" value="1"/>
</dbReference>
<feature type="compositionally biased region" description="Low complexity" evidence="1">
    <location>
        <begin position="91"/>
        <end position="152"/>
    </location>
</feature>
<evidence type="ECO:0000256" key="1">
    <source>
        <dbReference type="SAM" id="MobiDB-lite"/>
    </source>
</evidence>
<protein>
    <recommendedName>
        <fullName evidence="4">Lipoprotein</fullName>
    </recommendedName>
</protein>
<proteinExistence type="predicted"/>
<accession>W4HHV8</accession>
<dbReference type="Proteomes" id="UP000019063">
    <property type="component" value="Unassembled WGS sequence"/>
</dbReference>
<feature type="compositionally biased region" description="Low complexity" evidence="1">
    <location>
        <begin position="432"/>
        <end position="444"/>
    </location>
</feature>
<feature type="compositionally biased region" description="Low complexity" evidence="1">
    <location>
        <begin position="185"/>
        <end position="199"/>
    </location>
</feature>
<feature type="region of interest" description="Disordered" evidence="1">
    <location>
        <begin position="320"/>
        <end position="728"/>
    </location>
</feature>
<dbReference type="RefSeq" id="WP_043845552.1">
    <property type="nucleotide sequence ID" value="NZ_AQQW01000009.1"/>
</dbReference>
<evidence type="ECO:0000313" key="3">
    <source>
        <dbReference type="Proteomes" id="UP000019063"/>
    </source>
</evidence>
<feature type="compositionally biased region" description="Basic and acidic residues" evidence="1">
    <location>
        <begin position="598"/>
        <end position="608"/>
    </location>
</feature>
<dbReference type="STRING" id="1379903.ATO8_14967"/>
<keyword evidence="3" id="KW-1185">Reference proteome</keyword>
<feature type="compositionally biased region" description="Low complexity" evidence="1">
    <location>
        <begin position="656"/>
        <end position="666"/>
    </location>
</feature>
<dbReference type="eggNOG" id="ENOG502Z8NH">
    <property type="taxonomic scope" value="Bacteria"/>
</dbReference>
<feature type="region of interest" description="Disordered" evidence="1">
    <location>
        <begin position="91"/>
        <end position="199"/>
    </location>
</feature>
<feature type="compositionally biased region" description="Acidic residues" evidence="1">
    <location>
        <begin position="465"/>
        <end position="477"/>
    </location>
</feature>
<evidence type="ECO:0008006" key="4">
    <source>
        <dbReference type="Google" id="ProtNLM"/>
    </source>
</evidence>
<feature type="compositionally biased region" description="Acidic residues" evidence="1">
    <location>
        <begin position="376"/>
        <end position="395"/>
    </location>
</feature>
<organism evidence="2 3">
    <name type="scientific">Roseivivax marinus</name>
    <dbReference type="NCBI Taxonomy" id="1379903"/>
    <lineage>
        <taxon>Bacteria</taxon>
        <taxon>Pseudomonadati</taxon>
        <taxon>Pseudomonadota</taxon>
        <taxon>Alphaproteobacteria</taxon>
        <taxon>Rhodobacterales</taxon>
        <taxon>Roseobacteraceae</taxon>
        <taxon>Roseivivax</taxon>
    </lineage>
</organism>
<evidence type="ECO:0000313" key="2">
    <source>
        <dbReference type="EMBL" id="ETW11978.1"/>
    </source>
</evidence>
<dbReference type="AlphaFoldDB" id="W4HHV8"/>
<name>W4HHV8_9RHOB</name>